<dbReference type="AlphaFoldDB" id="A0A6P2BS01"/>
<sequence>MSTPGRPVQDLSWLITNFVERVPDVAHAVVVSSDGLPLAFSAGFPQERADQLAAVTSGLTSLTQGASRVFEGGAVVQTVVEMQRGVLVIMAISNGASLAVLAASTCDLGLVAYEMTLLVERAGRVLTPAARGGVMQGAMPGDGRR</sequence>
<feature type="domain" description="Roadblock/LAMTOR2" evidence="1">
    <location>
        <begin position="12"/>
        <end position="102"/>
    </location>
</feature>
<dbReference type="InterPro" id="IPR053141">
    <property type="entry name" value="Mycobact_SerProt_Inhib_Rv3364c"/>
</dbReference>
<proteinExistence type="predicted"/>
<gene>
    <name evidence="2" type="ORF">EAS64_33570</name>
</gene>
<protein>
    <submittedName>
        <fullName evidence="2">Roadblock/LC7 domain-containing protein</fullName>
    </submittedName>
</protein>
<dbReference type="InterPro" id="IPR004942">
    <property type="entry name" value="Roadblock/LAMTOR2_dom"/>
</dbReference>
<comment type="caution">
    <text evidence="2">The sequence shown here is derived from an EMBL/GenBank/DDBJ whole genome shotgun (WGS) entry which is preliminary data.</text>
</comment>
<organism evidence="2 3">
    <name type="scientific">Trebonia kvetii</name>
    <dbReference type="NCBI Taxonomy" id="2480626"/>
    <lineage>
        <taxon>Bacteria</taxon>
        <taxon>Bacillati</taxon>
        <taxon>Actinomycetota</taxon>
        <taxon>Actinomycetes</taxon>
        <taxon>Streptosporangiales</taxon>
        <taxon>Treboniaceae</taxon>
        <taxon>Trebonia</taxon>
    </lineage>
</organism>
<dbReference type="Pfam" id="PF03259">
    <property type="entry name" value="Robl_LC7"/>
    <property type="match status" value="1"/>
</dbReference>
<dbReference type="SUPFAM" id="SSF103196">
    <property type="entry name" value="Roadblock/LC7 domain"/>
    <property type="match status" value="1"/>
</dbReference>
<keyword evidence="3" id="KW-1185">Reference proteome</keyword>
<dbReference type="RefSeq" id="WP_145859590.1">
    <property type="nucleotide sequence ID" value="NZ_RPFW01000007.1"/>
</dbReference>
<reference evidence="2 3" key="1">
    <citation type="submission" date="2018-11" db="EMBL/GenBank/DDBJ databases">
        <title>Trebonia kvetii gen.nov., sp.nov., a novel acidophilic actinobacterium, and proposal of the new actinobacterial family Treboniaceae fam. nov.</title>
        <authorList>
            <person name="Rapoport D."/>
            <person name="Sagova-Mareckova M."/>
            <person name="Sedlacek I."/>
            <person name="Provaznik J."/>
            <person name="Kralova S."/>
            <person name="Pavlinic D."/>
            <person name="Benes V."/>
            <person name="Kopecky J."/>
        </authorList>
    </citation>
    <scope>NUCLEOTIDE SEQUENCE [LARGE SCALE GENOMIC DNA]</scope>
    <source>
        <strain evidence="2 3">15Tr583</strain>
    </source>
</reference>
<dbReference type="SMART" id="SM00960">
    <property type="entry name" value="Robl_LC7"/>
    <property type="match status" value="1"/>
</dbReference>
<name>A0A6P2BS01_9ACTN</name>
<evidence type="ECO:0000259" key="1">
    <source>
        <dbReference type="SMART" id="SM00960"/>
    </source>
</evidence>
<evidence type="ECO:0000313" key="3">
    <source>
        <dbReference type="Proteomes" id="UP000460272"/>
    </source>
</evidence>
<dbReference type="Proteomes" id="UP000460272">
    <property type="component" value="Unassembled WGS sequence"/>
</dbReference>
<dbReference type="PANTHER" id="PTHR36222:SF1">
    <property type="entry name" value="SERINE PROTEASE INHIBITOR RV3364C"/>
    <property type="match status" value="1"/>
</dbReference>
<dbReference type="PANTHER" id="PTHR36222">
    <property type="entry name" value="SERINE PROTEASE INHIBITOR RV3364C"/>
    <property type="match status" value="1"/>
</dbReference>
<dbReference type="Gene3D" id="3.30.450.30">
    <property type="entry name" value="Dynein light chain 2a, cytoplasmic"/>
    <property type="match status" value="1"/>
</dbReference>
<dbReference type="OrthoDB" id="5187023at2"/>
<dbReference type="EMBL" id="RPFW01000007">
    <property type="protein sequence ID" value="TVZ01211.1"/>
    <property type="molecule type" value="Genomic_DNA"/>
</dbReference>
<evidence type="ECO:0000313" key="2">
    <source>
        <dbReference type="EMBL" id="TVZ01211.1"/>
    </source>
</evidence>
<accession>A0A6P2BS01</accession>